<dbReference type="InterPro" id="IPR033414">
    <property type="entry name" value="Sensor_dom"/>
</dbReference>
<evidence type="ECO:0000256" key="3">
    <source>
        <dbReference type="ARBA" id="ARBA00022553"/>
    </source>
</evidence>
<dbReference type="EMBL" id="VIOS01000132">
    <property type="protein sequence ID" value="TQP08741.1"/>
    <property type="molecule type" value="Genomic_DNA"/>
</dbReference>
<dbReference type="SMART" id="SM00387">
    <property type="entry name" value="HATPase_c"/>
    <property type="match status" value="1"/>
</dbReference>
<feature type="coiled-coil region" evidence="4">
    <location>
        <begin position="462"/>
        <end position="489"/>
    </location>
</feature>
<dbReference type="Proteomes" id="UP000319979">
    <property type="component" value="Unassembled WGS sequence"/>
</dbReference>
<accession>A0A544DND5</accession>
<dbReference type="Gene3D" id="3.30.565.10">
    <property type="entry name" value="Histidine kinase-like ATPase, C-terminal domain"/>
    <property type="match status" value="1"/>
</dbReference>
<evidence type="ECO:0000256" key="5">
    <source>
        <dbReference type="SAM" id="Phobius"/>
    </source>
</evidence>
<dbReference type="InterPro" id="IPR005467">
    <property type="entry name" value="His_kinase_dom"/>
</dbReference>
<keyword evidence="7" id="KW-0067">ATP-binding</keyword>
<evidence type="ECO:0000259" key="6">
    <source>
        <dbReference type="PROSITE" id="PS50109"/>
    </source>
</evidence>
<keyword evidence="4" id="KW-0175">Coiled coil</keyword>
<dbReference type="CDD" id="cd00082">
    <property type="entry name" value="HisKA"/>
    <property type="match status" value="1"/>
</dbReference>
<evidence type="ECO:0000256" key="2">
    <source>
        <dbReference type="ARBA" id="ARBA00012438"/>
    </source>
</evidence>
<dbReference type="SUPFAM" id="SSF55874">
    <property type="entry name" value="ATPase domain of HSP90 chaperone/DNA topoisomerase II/histidine kinase"/>
    <property type="match status" value="1"/>
</dbReference>
<dbReference type="InterPro" id="IPR003594">
    <property type="entry name" value="HATPase_dom"/>
</dbReference>
<dbReference type="CDD" id="cd00075">
    <property type="entry name" value="HATPase"/>
    <property type="match status" value="1"/>
</dbReference>
<dbReference type="InterPro" id="IPR036890">
    <property type="entry name" value="HATPase_C_sf"/>
</dbReference>
<dbReference type="PROSITE" id="PS50109">
    <property type="entry name" value="HIS_KIN"/>
    <property type="match status" value="1"/>
</dbReference>
<evidence type="ECO:0000256" key="1">
    <source>
        <dbReference type="ARBA" id="ARBA00000085"/>
    </source>
</evidence>
<keyword evidence="7" id="KW-0547">Nucleotide-binding</keyword>
<dbReference type="PRINTS" id="PR00344">
    <property type="entry name" value="BCTRLSENSOR"/>
</dbReference>
<dbReference type="PANTHER" id="PTHR43065">
    <property type="entry name" value="SENSOR HISTIDINE KINASE"/>
    <property type="match status" value="1"/>
</dbReference>
<feature type="coiled-coil region" evidence="4">
    <location>
        <begin position="361"/>
        <end position="409"/>
    </location>
</feature>
<comment type="caution">
    <text evidence="7">The sequence shown here is derived from an EMBL/GenBank/DDBJ whole genome shotgun (WGS) entry which is preliminary data.</text>
</comment>
<dbReference type="Pfam" id="PF02518">
    <property type="entry name" value="HATPase_c"/>
    <property type="match status" value="1"/>
</dbReference>
<protein>
    <recommendedName>
        <fullName evidence="2">histidine kinase</fullName>
        <ecNumber evidence="2">2.7.13.3</ecNumber>
    </recommendedName>
</protein>
<dbReference type="Gene3D" id="1.10.287.130">
    <property type="match status" value="1"/>
</dbReference>
<dbReference type="PANTHER" id="PTHR43065:SF42">
    <property type="entry name" value="TWO-COMPONENT SENSOR PPRA"/>
    <property type="match status" value="1"/>
</dbReference>
<sequence length="660" mass="75110">MDGAPKTTRLRMSRDQTFSINSRNPFSSRIGRRIIFFLVVLSGAVTLMTTLTQTYFDYDREFNEVAQRHREIESVHAELLASSLWHYDLRLLQQRLDGLVNLPKIDYLEITSDNYKFSAGEKVTGERVSNQYPIFYQSPQAEAPVKIGDIYVESNAQEIYNQLIRQFLIILVINALKTTFICCVILMIFHISVNRRVFLIAQYLRKYNPRHPPEPLTLPHTAWIMGKIDELTWLADETNKITHNVTLLYNNIKHEQERLADFTNVSSDWLWETDSKMKLVFISEAMRQALDIPENSKLMISEIESLKSFNTLPKLIEQQCSFSMCEETITVNGHPQYLMFQAVARYNKTEFLGYRGTAINITELKLAQLELQTLNQNLESEVAKRTLDLENSIEQLKATQNQLIESEKLAALGGLVAGVAHEVNTPLGIAVTASSVIIETTKELNDAFANQTLTSQQFSELMQRLNDTNTMLENNLNRAAKLIRDFKQTAVDQVSESRSQFSIYQVLSALIASLHPETRKVPVVPQLEGDERLMMNSLPGVLTQIVSNLVMNSINHAFSNTPNPTIVISFYQQDEDIILDYKDNGCGVEQKLHHKIFEPFFTTKRGRGGSGLGLNLVFNLATQKLMGKLHFSSNVGEGVHYVFTFPRVLNKPVIDADDEI</sequence>
<dbReference type="InterPro" id="IPR035965">
    <property type="entry name" value="PAS-like_dom_sf"/>
</dbReference>
<dbReference type="GO" id="GO:0005524">
    <property type="term" value="F:ATP binding"/>
    <property type="evidence" value="ECO:0007669"/>
    <property type="project" value="UniProtKB-KW"/>
</dbReference>
<keyword evidence="5" id="KW-0472">Membrane</keyword>
<dbReference type="SUPFAM" id="SSF47384">
    <property type="entry name" value="Homodimeric domain of signal transducing histidine kinase"/>
    <property type="match status" value="1"/>
</dbReference>
<comment type="catalytic activity">
    <reaction evidence="1">
        <text>ATP + protein L-histidine = ADP + protein N-phospho-L-histidine.</text>
        <dbReference type="EC" id="2.7.13.3"/>
    </reaction>
</comment>
<feature type="domain" description="Histidine kinase" evidence="6">
    <location>
        <begin position="418"/>
        <end position="649"/>
    </location>
</feature>
<evidence type="ECO:0000313" key="7">
    <source>
        <dbReference type="EMBL" id="TQP08741.1"/>
    </source>
</evidence>
<feature type="transmembrane region" description="Helical" evidence="5">
    <location>
        <begin position="167"/>
        <end position="189"/>
    </location>
</feature>
<keyword evidence="3" id="KW-0597">Phosphoprotein</keyword>
<organism evidence="7 8">
    <name type="scientific">Vibrio cholerae</name>
    <dbReference type="NCBI Taxonomy" id="666"/>
    <lineage>
        <taxon>Bacteria</taxon>
        <taxon>Pseudomonadati</taxon>
        <taxon>Pseudomonadota</taxon>
        <taxon>Gammaproteobacteria</taxon>
        <taxon>Vibrionales</taxon>
        <taxon>Vibrionaceae</taxon>
        <taxon>Vibrio</taxon>
    </lineage>
</organism>
<evidence type="ECO:0000256" key="4">
    <source>
        <dbReference type="SAM" id="Coils"/>
    </source>
</evidence>
<dbReference type="Pfam" id="PF17149">
    <property type="entry name" value="CHASE5"/>
    <property type="match status" value="1"/>
</dbReference>
<reference evidence="7 8" key="1">
    <citation type="submission" date="2019-07" db="EMBL/GenBank/DDBJ databases">
        <title>Phenotypic and genotypic antimicrobial resistance traits of Vibrio cholerae non-O1/non-O139 isolated from a large Austrian lake frequently associated with cases of infection.</title>
        <authorList>
            <person name="Lepuschitz S."/>
            <person name="Baron S."/>
            <person name="Larvor E."/>
            <person name="Granier S."/>
            <person name="Pretzer C."/>
            <person name="Mach R.L."/>
            <person name="Farnleitner A.H."/>
            <person name="Ruppitsch W."/>
            <person name="Pleininger S."/>
            <person name="Indra A."/>
            <person name="Kirschner A.K.T."/>
        </authorList>
    </citation>
    <scope>NUCLEOTIDE SEQUENCE [LARGE SCALE GENOMIC DNA]</scope>
    <source>
        <strain evidence="7 8">A12JL36W90</strain>
    </source>
</reference>
<dbReference type="InterPro" id="IPR036097">
    <property type="entry name" value="HisK_dim/P_sf"/>
</dbReference>
<dbReference type="InterPro" id="IPR003661">
    <property type="entry name" value="HisK_dim/P_dom"/>
</dbReference>
<dbReference type="SUPFAM" id="SSF55785">
    <property type="entry name" value="PYP-like sensor domain (PAS domain)"/>
    <property type="match status" value="1"/>
</dbReference>
<evidence type="ECO:0000313" key="8">
    <source>
        <dbReference type="Proteomes" id="UP000319979"/>
    </source>
</evidence>
<dbReference type="AlphaFoldDB" id="A0A544DND5"/>
<proteinExistence type="predicted"/>
<dbReference type="InterPro" id="IPR004358">
    <property type="entry name" value="Sig_transdc_His_kin-like_C"/>
</dbReference>
<dbReference type="GO" id="GO:0000155">
    <property type="term" value="F:phosphorelay sensor kinase activity"/>
    <property type="evidence" value="ECO:0007669"/>
    <property type="project" value="InterPro"/>
</dbReference>
<feature type="transmembrane region" description="Helical" evidence="5">
    <location>
        <begin position="34"/>
        <end position="56"/>
    </location>
</feature>
<keyword evidence="5" id="KW-1133">Transmembrane helix</keyword>
<name>A0A544DND5_VIBCL</name>
<keyword evidence="5" id="KW-0812">Transmembrane</keyword>
<gene>
    <name evidence="7" type="ORF">FLM02_18135</name>
</gene>
<dbReference type="EC" id="2.7.13.3" evidence="2"/>